<reference evidence="19" key="1">
    <citation type="submission" date="2023-08" db="EMBL/GenBank/DDBJ databases">
        <title>A de novo genome assembly of Solanum verrucosum Schlechtendal, a Mexican diploid species geographically isolated from the other diploid A-genome species in potato relatives.</title>
        <authorList>
            <person name="Hosaka K."/>
        </authorList>
    </citation>
    <scope>NUCLEOTIDE SEQUENCE</scope>
    <source>
        <tissue evidence="19">Young leaves</tissue>
    </source>
</reference>
<keyword evidence="13 17" id="KW-1133">Transmembrane helix</keyword>
<dbReference type="InterPro" id="IPR023298">
    <property type="entry name" value="ATPase_P-typ_TM_dom_sf"/>
</dbReference>
<evidence type="ECO:0000256" key="13">
    <source>
        <dbReference type="ARBA" id="ARBA00022989"/>
    </source>
</evidence>
<dbReference type="NCBIfam" id="TIGR01517">
    <property type="entry name" value="ATPase-IIB_Ca"/>
    <property type="match status" value="1"/>
</dbReference>
<dbReference type="FunFam" id="3.40.50.1000:FF:000011">
    <property type="entry name" value="Calcium-transporting ATPase"/>
    <property type="match status" value="1"/>
</dbReference>
<dbReference type="PRINTS" id="PR00119">
    <property type="entry name" value="CATATPASE"/>
</dbReference>
<keyword evidence="6" id="KW-0479">Metal-binding</keyword>
<dbReference type="InterPro" id="IPR036412">
    <property type="entry name" value="HAD-like_sf"/>
</dbReference>
<keyword evidence="7 17" id="KW-0547">Nucleotide-binding</keyword>
<evidence type="ECO:0000256" key="7">
    <source>
        <dbReference type="ARBA" id="ARBA00022741"/>
    </source>
</evidence>
<keyword evidence="5 17" id="KW-0812">Transmembrane</keyword>
<keyword evidence="10" id="KW-0460">Magnesium</keyword>
<evidence type="ECO:0000256" key="2">
    <source>
        <dbReference type="ARBA" id="ARBA00006124"/>
    </source>
</evidence>
<dbReference type="FunFam" id="3.40.1110.10:FF:000011">
    <property type="entry name" value="Calcium-transporting ATPase"/>
    <property type="match status" value="1"/>
</dbReference>
<dbReference type="SFLD" id="SFLDG00002">
    <property type="entry name" value="C1.7:_P-type_atpase_like"/>
    <property type="match status" value="1"/>
</dbReference>
<dbReference type="InterPro" id="IPR004014">
    <property type="entry name" value="ATPase_P-typ_cation-transptr_N"/>
</dbReference>
<comment type="catalytic activity">
    <reaction evidence="16 17">
        <text>Ca(2+)(in) + ATP + H2O = Ca(2+)(out) + ADP + phosphate + H(+)</text>
        <dbReference type="Rhea" id="RHEA:18105"/>
        <dbReference type="ChEBI" id="CHEBI:15377"/>
        <dbReference type="ChEBI" id="CHEBI:15378"/>
        <dbReference type="ChEBI" id="CHEBI:29108"/>
        <dbReference type="ChEBI" id="CHEBI:30616"/>
        <dbReference type="ChEBI" id="CHEBI:43474"/>
        <dbReference type="ChEBI" id="CHEBI:456216"/>
        <dbReference type="EC" id="7.2.2.10"/>
    </reaction>
</comment>
<dbReference type="GO" id="GO:0046872">
    <property type="term" value="F:metal ion binding"/>
    <property type="evidence" value="ECO:0007669"/>
    <property type="project" value="UniProtKB-KW"/>
</dbReference>
<feature type="transmembrane region" description="Helical" evidence="17">
    <location>
        <begin position="1009"/>
        <end position="1031"/>
    </location>
</feature>
<dbReference type="CDD" id="cd02081">
    <property type="entry name" value="P-type_ATPase_Ca_PMCA-like"/>
    <property type="match status" value="1"/>
</dbReference>
<dbReference type="InterPro" id="IPR044492">
    <property type="entry name" value="P_typ_ATPase_HD_dom"/>
</dbReference>
<dbReference type="SFLD" id="SFLDS00003">
    <property type="entry name" value="Haloacid_Dehalogenase"/>
    <property type="match status" value="1"/>
</dbReference>
<evidence type="ECO:0000256" key="16">
    <source>
        <dbReference type="ARBA" id="ARBA00048694"/>
    </source>
</evidence>
<comment type="subcellular location">
    <subcellularLocation>
        <location evidence="1 17">Membrane</location>
        <topology evidence="1 17">Multi-pass membrane protein</topology>
    </subcellularLocation>
</comment>
<name>A0AAF0QHN3_SOLVR</name>
<dbReference type="PRINTS" id="PR00120">
    <property type="entry name" value="HATPASE"/>
</dbReference>
<evidence type="ECO:0000256" key="1">
    <source>
        <dbReference type="ARBA" id="ARBA00004141"/>
    </source>
</evidence>
<dbReference type="GO" id="GO:0005388">
    <property type="term" value="F:P-type calcium transporter activity"/>
    <property type="evidence" value="ECO:0007669"/>
    <property type="project" value="UniProtKB-EC"/>
</dbReference>
<evidence type="ECO:0000256" key="15">
    <source>
        <dbReference type="ARBA" id="ARBA00023136"/>
    </source>
</evidence>
<evidence type="ECO:0000259" key="18">
    <source>
        <dbReference type="SMART" id="SM00831"/>
    </source>
</evidence>
<dbReference type="Gene3D" id="2.70.150.10">
    <property type="entry name" value="Calcium-transporting ATPase, cytoplasmic transduction domain A"/>
    <property type="match status" value="1"/>
</dbReference>
<dbReference type="InterPro" id="IPR006408">
    <property type="entry name" value="P-type_ATPase_IIB"/>
</dbReference>
<dbReference type="Pfam" id="PF00689">
    <property type="entry name" value="Cation_ATPase_C"/>
    <property type="match status" value="1"/>
</dbReference>
<evidence type="ECO:0000256" key="9">
    <source>
        <dbReference type="ARBA" id="ARBA00022840"/>
    </source>
</evidence>
<evidence type="ECO:0000256" key="8">
    <source>
        <dbReference type="ARBA" id="ARBA00022837"/>
    </source>
</evidence>
<keyword evidence="8 17" id="KW-0106">Calcium</keyword>
<accession>A0AAF0QHN3</accession>
<comment type="function">
    <text evidence="17">Catalyzes the hydrolysis of ATP coupled with the transport of calcium.</text>
</comment>
<evidence type="ECO:0000256" key="3">
    <source>
        <dbReference type="ARBA" id="ARBA00022448"/>
    </source>
</evidence>
<dbReference type="InterPro" id="IPR023299">
    <property type="entry name" value="ATPase_P-typ_cyto_dom_N"/>
</dbReference>
<evidence type="ECO:0000256" key="10">
    <source>
        <dbReference type="ARBA" id="ARBA00022842"/>
    </source>
</evidence>
<evidence type="ECO:0000313" key="19">
    <source>
        <dbReference type="EMBL" id="WMV23909.1"/>
    </source>
</evidence>
<evidence type="ECO:0000256" key="11">
    <source>
        <dbReference type="ARBA" id="ARBA00022860"/>
    </source>
</evidence>
<feature type="transmembrane region" description="Helical" evidence="17">
    <location>
        <begin position="226"/>
        <end position="244"/>
    </location>
</feature>
<feature type="transmembrane region" description="Helical" evidence="17">
    <location>
        <begin position="420"/>
        <end position="449"/>
    </location>
</feature>
<dbReference type="Gene3D" id="1.20.1110.10">
    <property type="entry name" value="Calcium-transporting ATPase, transmembrane domain"/>
    <property type="match status" value="1"/>
</dbReference>
<evidence type="ECO:0000256" key="12">
    <source>
        <dbReference type="ARBA" id="ARBA00022967"/>
    </source>
</evidence>
<keyword evidence="12" id="KW-1278">Translocase</keyword>
<organism evidence="19 20">
    <name type="scientific">Solanum verrucosum</name>
    <dbReference type="NCBI Taxonomy" id="315347"/>
    <lineage>
        <taxon>Eukaryota</taxon>
        <taxon>Viridiplantae</taxon>
        <taxon>Streptophyta</taxon>
        <taxon>Embryophyta</taxon>
        <taxon>Tracheophyta</taxon>
        <taxon>Spermatophyta</taxon>
        <taxon>Magnoliopsida</taxon>
        <taxon>eudicotyledons</taxon>
        <taxon>Gunneridae</taxon>
        <taxon>Pentapetalae</taxon>
        <taxon>asterids</taxon>
        <taxon>lamiids</taxon>
        <taxon>Solanales</taxon>
        <taxon>Solanaceae</taxon>
        <taxon>Solanoideae</taxon>
        <taxon>Solaneae</taxon>
        <taxon>Solanum</taxon>
    </lineage>
</organism>
<dbReference type="SUPFAM" id="SSF81653">
    <property type="entry name" value="Calcium ATPase, transduction domain A"/>
    <property type="match status" value="1"/>
</dbReference>
<dbReference type="InterPro" id="IPR006068">
    <property type="entry name" value="ATPase_P-typ_cation-transptr_C"/>
</dbReference>
<dbReference type="SFLD" id="SFLDF00027">
    <property type="entry name" value="p-type_atpase"/>
    <property type="match status" value="1"/>
</dbReference>
<dbReference type="Pfam" id="PF00690">
    <property type="entry name" value="Cation_ATPase_N"/>
    <property type="match status" value="1"/>
</dbReference>
<dbReference type="GO" id="GO:0005524">
    <property type="term" value="F:ATP binding"/>
    <property type="evidence" value="ECO:0007669"/>
    <property type="project" value="UniProtKB-KW"/>
</dbReference>
<dbReference type="InterPro" id="IPR001757">
    <property type="entry name" value="P_typ_ATPase"/>
</dbReference>
<dbReference type="Gene3D" id="3.40.1110.10">
    <property type="entry name" value="Calcium-transporting ATPase, cytoplasmic domain N"/>
    <property type="match status" value="1"/>
</dbReference>
<proteinExistence type="inferred from homology"/>
<dbReference type="AlphaFoldDB" id="A0AAF0QHN3"/>
<dbReference type="Proteomes" id="UP001234989">
    <property type="component" value="Chromosome 4"/>
</dbReference>
<dbReference type="SUPFAM" id="SSF81665">
    <property type="entry name" value="Calcium ATPase, transmembrane domain M"/>
    <property type="match status" value="1"/>
</dbReference>
<keyword evidence="20" id="KW-1185">Reference proteome</keyword>
<keyword evidence="4 17" id="KW-0109">Calcium transport</keyword>
<dbReference type="NCBIfam" id="TIGR01494">
    <property type="entry name" value="ATPase_P-type"/>
    <property type="match status" value="3"/>
</dbReference>
<dbReference type="GO" id="GO:0016887">
    <property type="term" value="F:ATP hydrolysis activity"/>
    <property type="evidence" value="ECO:0007669"/>
    <property type="project" value="InterPro"/>
</dbReference>
<dbReference type="InterPro" id="IPR018303">
    <property type="entry name" value="ATPase_P-typ_P_site"/>
</dbReference>
<dbReference type="InterPro" id="IPR008250">
    <property type="entry name" value="ATPase_P-typ_transduc_dom_A_sf"/>
</dbReference>
<evidence type="ECO:0000313" key="20">
    <source>
        <dbReference type="Proteomes" id="UP001234989"/>
    </source>
</evidence>
<dbReference type="Gene3D" id="3.40.50.1000">
    <property type="entry name" value="HAD superfamily/HAD-like"/>
    <property type="match status" value="1"/>
</dbReference>
<feature type="transmembrane region" description="Helical" evidence="17">
    <location>
        <begin position="942"/>
        <end position="960"/>
    </location>
</feature>
<feature type="domain" description="Cation-transporting P-type ATPase N-terminal" evidence="18">
    <location>
        <begin position="144"/>
        <end position="213"/>
    </location>
</feature>
<dbReference type="GO" id="GO:0005516">
    <property type="term" value="F:calmodulin binding"/>
    <property type="evidence" value="ECO:0007669"/>
    <property type="project" value="UniProtKB-KW"/>
</dbReference>
<evidence type="ECO:0000256" key="5">
    <source>
        <dbReference type="ARBA" id="ARBA00022692"/>
    </source>
</evidence>
<dbReference type="FunFam" id="1.20.1110.10:FF:000039">
    <property type="entry name" value="Calcium-transporting ATPase"/>
    <property type="match status" value="1"/>
</dbReference>
<dbReference type="EC" id="7.2.2.10" evidence="17"/>
<dbReference type="PANTHER" id="PTHR24093">
    <property type="entry name" value="CATION TRANSPORTING ATPASE"/>
    <property type="match status" value="1"/>
</dbReference>
<dbReference type="SUPFAM" id="SSF81660">
    <property type="entry name" value="Metal cation-transporting ATPase, ATP-binding domain N"/>
    <property type="match status" value="1"/>
</dbReference>
<dbReference type="SMART" id="SM00831">
    <property type="entry name" value="Cation_ATPase_N"/>
    <property type="match status" value="1"/>
</dbReference>
<keyword evidence="3 17" id="KW-0813">Transport</keyword>
<dbReference type="PROSITE" id="PS00154">
    <property type="entry name" value="ATPASE_E1_E2"/>
    <property type="match status" value="1"/>
</dbReference>
<feature type="transmembrane region" description="Helical" evidence="17">
    <location>
        <begin position="192"/>
        <end position="214"/>
    </location>
</feature>
<dbReference type="GO" id="GO:0005886">
    <property type="term" value="C:plasma membrane"/>
    <property type="evidence" value="ECO:0007669"/>
    <property type="project" value="TreeGrafter"/>
</dbReference>
<keyword evidence="9 17" id="KW-0067">ATP-binding</keyword>
<dbReference type="Pfam" id="PF00122">
    <property type="entry name" value="E1-E2_ATPase"/>
    <property type="match status" value="1"/>
</dbReference>
<evidence type="ECO:0000256" key="6">
    <source>
        <dbReference type="ARBA" id="ARBA00022723"/>
    </source>
</evidence>
<dbReference type="SUPFAM" id="SSF56784">
    <property type="entry name" value="HAD-like"/>
    <property type="match status" value="1"/>
</dbReference>
<feature type="transmembrane region" description="Helical" evidence="17">
    <location>
        <begin position="912"/>
        <end position="930"/>
    </location>
</feature>
<dbReference type="InterPro" id="IPR023214">
    <property type="entry name" value="HAD_sf"/>
</dbReference>
<dbReference type="Pfam" id="PF13246">
    <property type="entry name" value="Cation_ATPase"/>
    <property type="match status" value="1"/>
</dbReference>
<protein>
    <recommendedName>
        <fullName evidence="17">Calcium-transporting ATPase</fullName>
        <ecNumber evidence="17">7.2.2.10</ecNumber>
    </recommendedName>
</protein>
<dbReference type="FunFam" id="2.70.150.10:FF:000006">
    <property type="entry name" value="Calcium-transporting ATPase"/>
    <property type="match status" value="1"/>
</dbReference>
<sequence>MRFRSLGIAGDGSGMVRIWRNEKRQKNSWKKLDGFLFSSHVKHETLRYLIFPNLSPRPIRVTLFTTCNFQEKIRVGFMAYMAALKFIDAGDQGRSSDQIRDDIGAELAKDLPEEAREAGFGINPDKLASIVGSYDIKTLKKLGGVEGLAGKLRVSSNEGVKSSDVSVRQNIYGSNKFTEKPFRSFWTFVWEALHDLTLVILIVCAVVSIGVGLATEGWPKGTYDGLGILLSIVLVVMVTAISDYRQSLQFRDLDKEKKKISIQVTRDGSRQKVSIYDLVVGDIVHLSIGDLVPADGIFIAGYSLLIDQSSLSGESVPVSISEKRPFLLSGTKVQDGSAKMLVTTVGMRTEWGKLMETFSEGGEDETPLQVKLNGVATIIGKVGLGFAVVTFLVLIVRFLVNKATHHHITQWSSSDALTLLNYFATAVTIIVVAVPEGLPLAVTLSLAFAMKKLMDNKALVRHLSACETMGSATCICTDKTGTLTTNHMVVDKIWICEKAKKVENGGSADAITDLSESAQDLLLQAIFHNTAAEVVKDKDGKKSVLGSPTESAILDYGLLLGDIDDKKKDCKLLKVEPFNSAKKRMSVLVGLPDSNTRAFCKGASEIVLKMCDKFIDCNGEIVNMSEEQAANITNVINEFADEALRTLSLAFKDVGDGYQENNIPDSGYTLVAVVGIKDPVRPGVKEAVKSCLAAGITVRMVTGDNIHTAKAIAKECGILTDDGLAIEGTEFRNKSPDEMRQIIPRIQVMARSSPTDKHVLVKNLRGMFKEVVAVTGDGTNDAPALHESDIGLAMGIAGTEVAKESADIIVLDDNFSTIVNVAKWGRSVYINIQKFVQFQLTVNVVALMINFISACASGSAPLTAVQLLWVNLIMDTLGALALATEPPHDGLMSRPPVGRDVSFITKTMWRNIIGHSIYQLAVLLAFNFAGKQILGLEGSDSTMVLNTFIFNTFVFCQVFNEINSRDMEKINIFRGIFGSSIFIGVMIATVVFQVIIVEFLGTFASTTPLSWQLWLLSVSIGAVSLIVAVILKLIPVETPKQHDGYDLLPDGPELA</sequence>
<evidence type="ECO:0000256" key="17">
    <source>
        <dbReference type="RuleBase" id="RU361146"/>
    </source>
</evidence>
<keyword evidence="15 17" id="KW-0472">Membrane</keyword>
<dbReference type="PANTHER" id="PTHR24093:SF462">
    <property type="entry name" value="CALCIUM-TRANSPORTING ATPASE 11, PLASMA MEMBRANE-TYPE-RELATED"/>
    <property type="match status" value="1"/>
</dbReference>
<comment type="similarity">
    <text evidence="2 17">Belongs to the cation transport ATPase (P-type) (TC 3.A.3) family. Type IIB subfamily.</text>
</comment>
<comment type="caution">
    <text evidence="17">Lacks conserved residue(s) required for the propagation of feature annotation.</text>
</comment>
<feature type="transmembrane region" description="Helical" evidence="17">
    <location>
        <begin position="972"/>
        <end position="997"/>
    </location>
</feature>
<evidence type="ECO:0000256" key="14">
    <source>
        <dbReference type="ARBA" id="ARBA00023065"/>
    </source>
</evidence>
<gene>
    <name evidence="19" type="ORF">MTR67_017294</name>
</gene>
<feature type="transmembrane region" description="Helical" evidence="17">
    <location>
        <begin position="378"/>
        <end position="400"/>
    </location>
</feature>
<evidence type="ECO:0000256" key="4">
    <source>
        <dbReference type="ARBA" id="ARBA00022568"/>
    </source>
</evidence>
<dbReference type="InterPro" id="IPR059000">
    <property type="entry name" value="ATPase_P-type_domA"/>
</dbReference>
<keyword evidence="14 17" id="KW-0406">Ion transport</keyword>
<dbReference type="EMBL" id="CP133615">
    <property type="protein sequence ID" value="WMV23909.1"/>
    <property type="molecule type" value="Genomic_DNA"/>
</dbReference>
<keyword evidence="11" id="KW-0112">Calmodulin-binding</keyword>